<dbReference type="GO" id="GO:0016226">
    <property type="term" value="P:iron-sulfur cluster assembly"/>
    <property type="evidence" value="ECO:0007669"/>
    <property type="project" value="InterPro"/>
</dbReference>
<dbReference type="Gene3D" id="3.30.300.130">
    <property type="entry name" value="Fe-S cluster assembly (FSCA)"/>
    <property type="match status" value="1"/>
</dbReference>
<dbReference type="PANTHER" id="PTHR11178">
    <property type="entry name" value="IRON-SULFUR CLUSTER SCAFFOLD PROTEIN NFU-RELATED"/>
    <property type="match status" value="1"/>
</dbReference>
<reference evidence="4" key="1">
    <citation type="submission" date="2021-01" db="EMBL/GenBank/DDBJ databases">
        <title>Whole genome shotgun sequence of Sinosporangium siamense NBRC 109515.</title>
        <authorList>
            <person name="Komaki H."/>
            <person name="Tamura T."/>
        </authorList>
    </citation>
    <scope>NUCLEOTIDE SEQUENCE</scope>
    <source>
        <strain evidence="4">NBRC 109515</strain>
    </source>
</reference>
<gene>
    <name evidence="4" type="ORF">Ssi02_56620</name>
</gene>
<dbReference type="AlphaFoldDB" id="A0A919V9L4"/>
<dbReference type="EMBL" id="BOOW01000036">
    <property type="protein sequence ID" value="GII95431.1"/>
    <property type="molecule type" value="Genomic_DNA"/>
</dbReference>
<evidence type="ECO:0000256" key="1">
    <source>
        <dbReference type="ARBA" id="ARBA00049958"/>
    </source>
</evidence>
<evidence type="ECO:0000313" key="4">
    <source>
        <dbReference type="EMBL" id="GII95431.1"/>
    </source>
</evidence>
<proteinExistence type="predicted"/>
<dbReference type="SUPFAM" id="SSF117916">
    <property type="entry name" value="Fe-S cluster assembly (FSCA) domain-like"/>
    <property type="match status" value="1"/>
</dbReference>
<dbReference type="GO" id="GO:0005506">
    <property type="term" value="F:iron ion binding"/>
    <property type="evidence" value="ECO:0007669"/>
    <property type="project" value="InterPro"/>
</dbReference>
<comment type="function">
    <text evidence="1">May be involved in the formation or repair of [Fe-S] clusters present in iron-sulfur proteins.</text>
</comment>
<protein>
    <submittedName>
        <fullName evidence="4">Thioredoxin</fullName>
    </submittedName>
</protein>
<evidence type="ECO:0000256" key="2">
    <source>
        <dbReference type="SAM" id="MobiDB-lite"/>
    </source>
</evidence>
<evidence type="ECO:0000313" key="5">
    <source>
        <dbReference type="Proteomes" id="UP000606172"/>
    </source>
</evidence>
<dbReference type="InterPro" id="IPR001075">
    <property type="entry name" value="NIF_FeS_clus_asmbl_NifU_C"/>
</dbReference>
<name>A0A919V9L4_9ACTN</name>
<feature type="domain" description="NIF system FeS cluster assembly NifU C-terminal" evidence="3">
    <location>
        <begin position="91"/>
        <end position="156"/>
    </location>
</feature>
<sequence>MPPKRNVSGAGELVETLLDELAASADPKAKAKAEELVRVLVELYGEGLDHVMRAVTEAEAADVLKRFVEDELISSLLILHDLHPLDTEERVRQALDRVRPYLGLHEGGVELLELTPEGVVRLRLSGTCHGCPSSQVTATQGIERAVKEAAPEVSGIEIEGLADSGLLQIQPRPPGPCPVPEQGSAPSGAPPQGASVQ</sequence>
<accession>A0A919V9L4</accession>
<dbReference type="RefSeq" id="WP_204030499.1">
    <property type="nucleotide sequence ID" value="NZ_BOOW01000036.1"/>
</dbReference>
<evidence type="ECO:0000259" key="3">
    <source>
        <dbReference type="Pfam" id="PF01106"/>
    </source>
</evidence>
<dbReference type="Pfam" id="PF01106">
    <property type="entry name" value="NifU"/>
    <property type="match status" value="1"/>
</dbReference>
<keyword evidence="5" id="KW-1185">Reference proteome</keyword>
<dbReference type="GO" id="GO:0051536">
    <property type="term" value="F:iron-sulfur cluster binding"/>
    <property type="evidence" value="ECO:0007669"/>
    <property type="project" value="InterPro"/>
</dbReference>
<feature type="region of interest" description="Disordered" evidence="2">
    <location>
        <begin position="164"/>
        <end position="197"/>
    </location>
</feature>
<dbReference type="Proteomes" id="UP000606172">
    <property type="component" value="Unassembled WGS sequence"/>
</dbReference>
<organism evidence="4 5">
    <name type="scientific">Sinosporangium siamense</name>
    <dbReference type="NCBI Taxonomy" id="1367973"/>
    <lineage>
        <taxon>Bacteria</taxon>
        <taxon>Bacillati</taxon>
        <taxon>Actinomycetota</taxon>
        <taxon>Actinomycetes</taxon>
        <taxon>Streptosporangiales</taxon>
        <taxon>Streptosporangiaceae</taxon>
        <taxon>Sinosporangium</taxon>
    </lineage>
</organism>
<comment type="caution">
    <text evidence="4">The sequence shown here is derived from an EMBL/GenBank/DDBJ whole genome shotgun (WGS) entry which is preliminary data.</text>
</comment>
<dbReference type="InterPro" id="IPR034904">
    <property type="entry name" value="FSCA_dom_sf"/>
</dbReference>